<protein>
    <submittedName>
        <fullName evidence="1">Presumed capsid-scaffolding protein</fullName>
    </submittedName>
</protein>
<reference evidence="1" key="1">
    <citation type="submission" date="2016-04" db="EMBL/GenBank/DDBJ databases">
        <authorList>
            <person name="Evans L.H."/>
            <person name="Alamgir A."/>
            <person name="Owens N."/>
            <person name="Weber N.D."/>
            <person name="Virtaneva K."/>
            <person name="Barbian K."/>
            <person name="Babar A."/>
            <person name="Rosenke K."/>
        </authorList>
    </citation>
    <scope>NUCLEOTIDE SEQUENCE</scope>
    <source>
        <strain evidence="1">86</strain>
    </source>
</reference>
<dbReference type="AlphaFoldDB" id="A0A212J499"/>
<sequence length="260" mass="27624">MKLKFFRVARSGRTIDGREITPEQIDQMAANYDPKKYGARIWLEHLRSTMPDGTFKAYGDVLAVKTETDADGARVLLAQIDATEDLMKLSAARQKVFFSIEIQPNFAGTGEAYLAGLAVTDSPASLGTEMLTFAVKSDKAPAAIKDHLFSEAIEVEALTEDEPEKPSLLFRVKELLSGKAKSDDARFAQTDAGVLAIAEEVAAIRADFAGLATSAAVAEIAAAVAANKAEFSALVEKLSTTDAAPPRTPASGGSAHLTDC</sequence>
<name>A0A212J499_9PROT</name>
<accession>A0A212J499</accession>
<evidence type="ECO:0000313" key="1">
    <source>
        <dbReference type="EMBL" id="SBV94280.1"/>
    </source>
</evidence>
<proteinExistence type="predicted"/>
<gene>
    <name evidence="1" type="primary">O</name>
    <name evidence="1" type="ORF">KL86APRO_10492</name>
</gene>
<dbReference type="Pfam" id="PF05929">
    <property type="entry name" value="Phage_GPO"/>
    <property type="match status" value="1"/>
</dbReference>
<organism evidence="1">
    <name type="scientific">uncultured Alphaproteobacteria bacterium</name>
    <dbReference type="NCBI Taxonomy" id="91750"/>
    <lineage>
        <taxon>Bacteria</taxon>
        <taxon>Pseudomonadati</taxon>
        <taxon>Pseudomonadota</taxon>
        <taxon>Alphaproteobacteria</taxon>
        <taxon>environmental samples</taxon>
    </lineage>
</organism>
<dbReference type="EMBL" id="FLUO01000001">
    <property type="protein sequence ID" value="SBV94280.1"/>
    <property type="molecule type" value="Genomic_DNA"/>
</dbReference>
<dbReference type="InterPro" id="IPR009228">
    <property type="entry name" value="Capsid_scaffold_GpO"/>
</dbReference>